<evidence type="ECO:0000256" key="3">
    <source>
        <dbReference type="ARBA" id="ARBA00018782"/>
    </source>
</evidence>
<dbReference type="PIRSF" id="PIRSF036773">
    <property type="entry name" value="HIRIP5"/>
    <property type="match status" value="1"/>
</dbReference>
<keyword evidence="6" id="KW-1185">Reference proteome</keyword>
<dbReference type="Pfam" id="PF08712">
    <property type="entry name" value="Nfu_N"/>
    <property type="match status" value="1"/>
</dbReference>
<dbReference type="InterPro" id="IPR035433">
    <property type="entry name" value="NFU1-like"/>
</dbReference>
<dbReference type="SMART" id="SM00932">
    <property type="entry name" value="Nfu_N"/>
    <property type="match status" value="1"/>
</dbReference>
<accession>A0ABD2JY94</accession>
<dbReference type="Pfam" id="PF01106">
    <property type="entry name" value="NifU"/>
    <property type="match status" value="1"/>
</dbReference>
<proteinExistence type="inferred from homology"/>
<dbReference type="InterPro" id="IPR001075">
    <property type="entry name" value="NIF_FeS_clus_asmbl_NifU_C"/>
</dbReference>
<evidence type="ECO:0000256" key="2">
    <source>
        <dbReference type="ARBA" id="ARBA00006420"/>
    </source>
</evidence>
<comment type="caution">
    <text evidence="5">The sequence shown here is derived from an EMBL/GenBank/DDBJ whole genome shotgun (WGS) entry which is preliminary data.</text>
</comment>
<dbReference type="AlphaFoldDB" id="A0ABD2JY94"/>
<evidence type="ECO:0000256" key="1">
    <source>
        <dbReference type="ARBA" id="ARBA00002175"/>
    </source>
</evidence>
<dbReference type="EMBL" id="JBICBT010000879">
    <property type="protein sequence ID" value="KAL3095612.1"/>
    <property type="molecule type" value="Genomic_DNA"/>
</dbReference>
<evidence type="ECO:0000259" key="4">
    <source>
        <dbReference type="SMART" id="SM00932"/>
    </source>
</evidence>
<dbReference type="SUPFAM" id="SSF110836">
    <property type="entry name" value="Hypothetical protein SAV1430"/>
    <property type="match status" value="1"/>
</dbReference>
<dbReference type="InterPro" id="IPR036498">
    <property type="entry name" value="Nfu/NifU_N_sf"/>
</dbReference>
<gene>
    <name evidence="5" type="ORF">niasHT_024438</name>
</gene>
<evidence type="ECO:0000313" key="6">
    <source>
        <dbReference type="Proteomes" id="UP001620626"/>
    </source>
</evidence>
<dbReference type="PANTHER" id="PTHR11178:SF1">
    <property type="entry name" value="NFU1 IRON-SULFUR CLUSTER SCAFFOLD HOMOLOG, MITOCHONDRIAL"/>
    <property type="match status" value="1"/>
</dbReference>
<dbReference type="FunFam" id="3.30.300.130:FF:000001">
    <property type="entry name" value="NFU1 iron-sulfur cluster scaffold"/>
    <property type="match status" value="1"/>
</dbReference>
<feature type="domain" description="Scaffold protein Nfu/NifU N-terminal" evidence="4">
    <location>
        <begin position="59"/>
        <end position="149"/>
    </location>
</feature>
<reference evidence="5 6" key="1">
    <citation type="submission" date="2024-10" db="EMBL/GenBank/DDBJ databases">
        <authorList>
            <person name="Kim D."/>
        </authorList>
    </citation>
    <scope>NUCLEOTIDE SEQUENCE [LARGE SCALE GENOMIC DNA]</scope>
    <source>
        <strain evidence="5">BH-2024</strain>
    </source>
</reference>
<dbReference type="InterPro" id="IPR034904">
    <property type="entry name" value="FSCA_dom_sf"/>
</dbReference>
<dbReference type="Gene3D" id="3.30.1370.70">
    <property type="entry name" value="Scaffold protein Nfu/NifU, N-terminal domain"/>
    <property type="match status" value="1"/>
</dbReference>
<comment type="function">
    <text evidence="1">Molecular scaffold for [Fe-S] cluster assembly of mitochondrial iron-sulfur proteins.</text>
</comment>
<name>A0ABD2JY94_9BILA</name>
<evidence type="ECO:0000313" key="5">
    <source>
        <dbReference type="EMBL" id="KAL3095612.1"/>
    </source>
</evidence>
<sequence>MFKFRAVLSDLSLCCASSLLQIHRHFVTAPILRKFPSSAKQFANAHRYISRTRSLLMFIQVQETPNPLSLKFLPGQKVLSEPGRTYEFTSARDAAKSSPLARQLLRIEGVRSVFFGEDFISIQKQSVEEEWALLKPHIFAAIMDHLQSGKPVVVVTGADAEAAEANAQPTDTTILPEDDEVVATIKELLESRIKPMVQEDGGDILYAGFDADKGILRLRLKGSCTGCPSSAVTLKQGIKNMMEFYVPEVKDVQEEPDPEQEIAKKALENFEFKLKRPAAEEEGKEGGDEKKK</sequence>
<organism evidence="5 6">
    <name type="scientific">Heterodera trifolii</name>
    <dbReference type="NCBI Taxonomy" id="157864"/>
    <lineage>
        <taxon>Eukaryota</taxon>
        <taxon>Metazoa</taxon>
        <taxon>Ecdysozoa</taxon>
        <taxon>Nematoda</taxon>
        <taxon>Chromadorea</taxon>
        <taxon>Rhabditida</taxon>
        <taxon>Tylenchina</taxon>
        <taxon>Tylenchomorpha</taxon>
        <taxon>Tylenchoidea</taxon>
        <taxon>Heteroderidae</taxon>
        <taxon>Heteroderinae</taxon>
        <taxon>Heterodera</taxon>
    </lineage>
</organism>
<dbReference type="Proteomes" id="UP001620626">
    <property type="component" value="Unassembled WGS sequence"/>
</dbReference>
<dbReference type="Gene3D" id="3.30.300.130">
    <property type="entry name" value="Fe-S cluster assembly (FSCA)"/>
    <property type="match status" value="1"/>
</dbReference>
<dbReference type="SUPFAM" id="SSF117916">
    <property type="entry name" value="Fe-S cluster assembly (FSCA) domain-like"/>
    <property type="match status" value="1"/>
</dbReference>
<comment type="similarity">
    <text evidence="2">Belongs to the NifU family.</text>
</comment>
<dbReference type="FunFam" id="3.30.1370.70:FF:000001">
    <property type="entry name" value="NifU-like protein 4, mitochondrial"/>
    <property type="match status" value="1"/>
</dbReference>
<protein>
    <recommendedName>
        <fullName evidence="3">NFU1 iron-sulfur cluster scaffold homolog, mitochondrial</fullName>
    </recommendedName>
</protein>
<dbReference type="PANTHER" id="PTHR11178">
    <property type="entry name" value="IRON-SULFUR CLUSTER SCAFFOLD PROTEIN NFU-RELATED"/>
    <property type="match status" value="1"/>
</dbReference>
<dbReference type="InterPro" id="IPR014824">
    <property type="entry name" value="Nfu/NifU_N"/>
</dbReference>